<reference evidence="19" key="1">
    <citation type="submission" date="2025-08" db="UniProtKB">
        <authorList>
            <consortium name="RefSeq"/>
        </authorList>
    </citation>
    <scope>IDENTIFICATION</scope>
</reference>
<dbReference type="InterPro" id="IPR000906">
    <property type="entry name" value="ZU5_dom"/>
</dbReference>
<keyword evidence="6" id="KW-0053">Apoptosis</keyword>
<evidence type="ECO:0000256" key="6">
    <source>
        <dbReference type="ARBA" id="ARBA00022703"/>
    </source>
</evidence>
<gene>
    <name evidence="19" type="primary">Unc5d</name>
</gene>
<dbReference type="InterPro" id="IPR013783">
    <property type="entry name" value="Ig-like_fold"/>
</dbReference>
<comment type="subcellular location">
    <subcellularLocation>
        <location evidence="1 15">Cell membrane</location>
        <topology evidence="1 15">Single-pass type I membrane protein</topology>
    </subcellularLocation>
</comment>
<dbReference type="InterPro" id="IPR000488">
    <property type="entry name" value="Death_dom"/>
</dbReference>
<dbReference type="FunFam" id="2.60.40.10:FF:000039">
    <property type="entry name" value="Unc-5 netrin receptor C"/>
    <property type="match status" value="1"/>
</dbReference>
<keyword evidence="8 15" id="KW-1133">Transmembrane helix</keyword>
<evidence type="ECO:0000256" key="15">
    <source>
        <dbReference type="RuleBase" id="RU367033"/>
    </source>
</evidence>
<dbReference type="Gene3D" id="1.10.533.10">
    <property type="entry name" value="Death Domain, Fas"/>
    <property type="match status" value="1"/>
</dbReference>
<dbReference type="InterPro" id="IPR042058">
    <property type="entry name" value="UNC5D_Death"/>
</dbReference>
<evidence type="ECO:0000256" key="3">
    <source>
        <dbReference type="ARBA" id="ARBA00022473"/>
    </source>
</evidence>
<dbReference type="SUPFAM" id="SSF48726">
    <property type="entry name" value="Immunoglobulin"/>
    <property type="match status" value="2"/>
</dbReference>
<keyword evidence="4" id="KW-1003">Cell membrane</keyword>
<dbReference type="Proteomes" id="UP000694906">
    <property type="component" value="Unplaced"/>
</dbReference>
<dbReference type="PANTHER" id="PTHR12582">
    <property type="entry name" value="NETRIN RECEPTOR UNC5"/>
    <property type="match status" value="1"/>
</dbReference>
<dbReference type="FunFam" id="2.60.220.30:FF:000006">
    <property type="entry name" value="Unc-5 netrin receptor D"/>
    <property type="match status" value="1"/>
</dbReference>
<feature type="transmembrane region" description="Helical" evidence="15">
    <location>
        <begin position="324"/>
        <end position="347"/>
    </location>
</feature>
<dbReference type="SUPFAM" id="SSF47986">
    <property type="entry name" value="DEATH domain"/>
    <property type="match status" value="1"/>
</dbReference>
<dbReference type="FunFam" id="1.10.533.10:FF:000001">
    <property type="entry name" value="Unc-5 netrin receptor B"/>
    <property type="match status" value="1"/>
</dbReference>
<keyword evidence="13 15" id="KW-0393">Immunoglobulin domain</keyword>
<evidence type="ECO:0000256" key="1">
    <source>
        <dbReference type="ARBA" id="ARBA00004251"/>
    </source>
</evidence>
<dbReference type="RefSeq" id="XP_012931539.1">
    <property type="nucleotide sequence ID" value="XM_013076085.2"/>
</dbReference>
<evidence type="ECO:0000259" key="17">
    <source>
        <dbReference type="PROSITE" id="PS51145"/>
    </source>
</evidence>
<keyword evidence="5 15" id="KW-0812">Transmembrane</keyword>
<keyword evidence="10" id="KW-1015">Disulfide bond</keyword>
<dbReference type="SMART" id="SM00005">
    <property type="entry name" value="DEATH"/>
    <property type="match status" value="1"/>
</dbReference>
<keyword evidence="7 15" id="KW-0732">Signal</keyword>
<evidence type="ECO:0000259" key="16">
    <source>
        <dbReference type="PROSITE" id="PS50835"/>
    </source>
</evidence>
<evidence type="ECO:0000256" key="10">
    <source>
        <dbReference type="ARBA" id="ARBA00023157"/>
    </source>
</evidence>
<dbReference type="Pfam" id="PF17217">
    <property type="entry name" value="UPA"/>
    <property type="match status" value="1"/>
</dbReference>
<comment type="function">
    <text evidence="15">Receptor for netrin required for axon guidance. Mediates axon repulsion of neuronal growth cones in the developing nervous system upon ligand binding.</text>
</comment>
<dbReference type="SUPFAM" id="SSF82895">
    <property type="entry name" value="TSP-1 type 1 repeat"/>
    <property type="match status" value="1"/>
</dbReference>
<dbReference type="InterPro" id="IPR003598">
    <property type="entry name" value="Ig_sub2"/>
</dbReference>
<keyword evidence="11 15" id="KW-0675">Receptor</keyword>
<dbReference type="PROSITE" id="PS51145">
    <property type="entry name" value="ZU5"/>
    <property type="match status" value="1"/>
</dbReference>
<evidence type="ECO:0000256" key="8">
    <source>
        <dbReference type="ARBA" id="ARBA00022989"/>
    </source>
</evidence>
<dbReference type="InterPro" id="IPR011029">
    <property type="entry name" value="DEATH-like_dom_sf"/>
</dbReference>
<keyword evidence="3 15" id="KW-0217">Developmental protein</keyword>
<evidence type="ECO:0000256" key="14">
    <source>
        <dbReference type="ARBA" id="ARBA00062801"/>
    </source>
</evidence>
<accession>A0AAX6QZJ7</accession>
<dbReference type="InterPro" id="IPR036383">
    <property type="entry name" value="TSP1_rpt_sf"/>
</dbReference>
<evidence type="ECO:0000313" key="19">
    <source>
        <dbReference type="RefSeq" id="XP_012931539.1"/>
    </source>
</evidence>
<evidence type="ECO:0000313" key="18">
    <source>
        <dbReference type="Proteomes" id="UP000694906"/>
    </source>
</evidence>
<dbReference type="SMART" id="SM00409">
    <property type="entry name" value="IG"/>
    <property type="match status" value="1"/>
</dbReference>
<proteinExistence type="inferred from homology"/>
<dbReference type="PANTHER" id="PTHR12582:SF5">
    <property type="entry name" value="NETRIN RECEPTOR UNC5D"/>
    <property type="match status" value="1"/>
</dbReference>
<dbReference type="AlphaFoldDB" id="A0AAX6QZJ7"/>
<evidence type="ECO:0000256" key="4">
    <source>
        <dbReference type="ARBA" id="ARBA00022475"/>
    </source>
</evidence>
<keyword evidence="9 15" id="KW-0472">Membrane</keyword>
<dbReference type="Pfam" id="PF00531">
    <property type="entry name" value="Death"/>
    <property type="match status" value="1"/>
</dbReference>
<keyword evidence="18" id="KW-1185">Reference proteome</keyword>
<evidence type="ECO:0000256" key="5">
    <source>
        <dbReference type="ARBA" id="ARBA00022692"/>
    </source>
</evidence>
<dbReference type="Pfam" id="PF07679">
    <property type="entry name" value="I-set"/>
    <property type="match status" value="1"/>
</dbReference>
<dbReference type="InterPro" id="IPR003599">
    <property type="entry name" value="Ig_sub"/>
</dbReference>
<evidence type="ECO:0000256" key="9">
    <source>
        <dbReference type="ARBA" id="ARBA00023136"/>
    </source>
</evidence>
<evidence type="ECO:0000256" key="12">
    <source>
        <dbReference type="ARBA" id="ARBA00023180"/>
    </source>
</evidence>
<dbReference type="InterPro" id="IPR036179">
    <property type="entry name" value="Ig-like_dom_sf"/>
</dbReference>
<dbReference type="Gene3D" id="2.60.220.30">
    <property type="match status" value="1"/>
</dbReference>
<feature type="chain" id="PRO_5043089572" description="Netrin receptor UNC5" evidence="15">
    <location>
        <begin position="33"/>
        <end position="897"/>
    </location>
</feature>
<comment type="similarity">
    <text evidence="2 15">Belongs to the unc-5 family.</text>
</comment>
<dbReference type="PROSITE" id="PS50092">
    <property type="entry name" value="TSP1"/>
    <property type="match status" value="1"/>
</dbReference>
<keyword evidence="12" id="KW-0325">Glycoprotein</keyword>
<dbReference type="InterPro" id="IPR033772">
    <property type="entry name" value="UPA"/>
</dbReference>
<comment type="subunit">
    <text evidence="14">Interacts (via extracellular domain) with FLRT2 and FLRT3 (via extracellular domain); the interaction is direct. Has higher affinity for FLRT2. Identified in a complex with FLRT3 and ADGRL3; does not interact with ADGRL3 by itself.</text>
</comment>
<protein>
    <recommendedName>
        <fullName evidence="15">Netrin receptor UNC5</fullName>
    </recommendedName>
</protein>
<sequence length="897" mass="99715">MGRAAAAGTGAGGARRWLRWLELCFWAAGAAAARGTDNGEALPESIPSAPGTLPHFIEEPDDAYIIKSNPIALRCKARPAMQIFFKCNGEWVHQNEHVSEESLDESSGLKVREVFINVTRQQVEDFHGPEDYWCQCVAWSHLGTSKSRKASVRIAYLRKNFEQDPQGREVPIEGMIVLHCRPPEGVPAAEVEWLKNEEPIDSEQDENIDTRADHNLIIRQARLSDSGNYTCMAANIVAKRRSLSATVVVYVDGSWEVWSEWSVCSPECEHLRIRECTAPPPRNGGKFCEGLSQESENCTDGLCILDKKPLHEIKPQSIENASDIALYSGLGAAVVAVAVLVIGVTLYRRSHSDYGVDVIDSSALTGGFQTFNFKTVRQGNSLLLNPAMQPDLTVSRTYSGPICLQDPLDKELMTESSLFNPLSDIKVKVQSSFMVSLGVSERAEYPGKNRLGTFPHGNNCAFSTVHPRNKTPFIQNLSSLATRTELRTTGVFGHLGGRLVMPNTGVSLLIPHGAIPEENSWEIYMSINQGEPSLQSEGSEVLLSPEVTCGPPDMVVTTPFALTIPHCADVSAEHWNIHLKKRTQQGKWEEVMSVEDESTSCYCLLDPFACHVLLDSFGTYALTGEPITDCAVKQLKVAVFGCMSCNSLDYNLRVYCVDNTPCAFQEVVSDERHQGGQLLEEPKLLHFKGNTFSLQISVLDIPPFLWRIKPFTACQEVPFSRVWCSNRQPLHCAFSLERYTPTTTELSCKICIRQLKGHEQILQVETSILESERETITFFAQEDSAFPAQTGPKAFKIPYSIRQRICATFDTPNAKGKDWQMLAQKNSINRNLSYFATQSSPSAVILNLWEARHQHDGDLDSLACALEEIGRTHMKLSNITESQLDEPDFNYSRQNGL</sequence>
<dbReference type="FunFam" id="2.20.100.10:FF:000002">
    <property type="entry name" value="Unc-5 netrin receptor C"/>
    <property type="match status" value="1"/>
</dbReference>
<dbReference type="CTD" id="137970"/>
<evidence type="ECO:0000256" key="11">
    <source>
        <dbReference type="ARBA" id="ARBA00023170"/>
    </source>
</evidence>
<dbReference type="Gene3D" id="2.20.100.10">
    <property type="entry name" value="Thrombospondin type-1 (TSP1) repeat"/>
    <property type="match status" value="1"/>
</dbReference>
<dbReference type="GO" id="GO:0007411">
    <property type="term" value="P:axon guidance"/>
    <property type="evidence" value="ECO:0007669"/>
    <property type="project" value="TreeGrafter"/>
</dbReference>
<dbReference type="GeneID" id="101716656"/>
<dbReference type="InterPro" id="IPR000884">
    <property type="entry name" value="TSP1_rpt"/>
</dbReference>
<evidence type="ECO:0000256" key="13">
    <source>
        <dbReference type="ARBA" id="ARBA00023319"/>
    </source>
</evidence>
<evidence type="ECO:0000256" key="2">
    <source>
        <dbReference type="ARBA" id="ARBA00009844"/>
    </source>
</evidence>
<dbReference type="SMART" id="SM00218">
    <property type="entry name" value="ZU5"/>
    <property type="match status" value="1"/>
</dbReference>
<dbReference type="GO" id="GO:0006915">
    <property type="term" value="P:apoptotic process"/>
    <property type="evidence" value="ECO:0007669"/>
    <property type="project" value="UniProtKB-KW"/>
</dbReference>
<evidence type="ECO:0000256" key="7">
    <source>
        <dbReference type="ARBA" id="ARBA00022729"/>
    </source>
</evidence>
<dbReference type="InterPro" id="IPR007110">
    <property type="entry name" value="Ig-like_dom"/>
</dbReference>
<dbReference type="SMART" id="SM00209">
    <property type="entry name" value="TSP1"/>
    <property type="match status" value="1"/>
</dbReference>
<dbReference type="InterPro" id="IPR013098">
    <property type="entry name" value="Ig_I-set"/>
</dbReference>
<dbReference type="PROSITE" id="PS50835">
    <property type="entry name" value="IG_LIKE"/>
    <property type="match status" value="1"/>
</dbReference>
<feature type="signal peptide" evidence="15">
    <location>
        <begin position="1"/>
        <end position="32"/>
    </location>
</feature>
<feature type="domain" description="ZU5" evidence="17">
    <location>
        <begin position="486"/>
        <end position="626"/>
    </location>
</feature>
<dbReference type="FunFam" id="2.60.40.10:FF:000037">
    <property type="entry name" value="Unc-5 netrin receptor C"/>
    <property type="match status" value="1"/>
</dbReference>
<dbReference type="Pfam" id="PF00791">
    <property type="entry name" value="ZU5"/>
    <property type="match status" value="1"/>
</dbReference>
<dbReference type="SMART" id="SM00408">
    <property type="entry name" value="IGc2"/>
    <property type="match status" value="1"/>
</dbReference>
<dbReference type="CDD" id="cd08801">
    <property type="entry name" value="Death_UNC5D"/>
    <property type="match status" value="1"/>
</dbReference>
<dbReference type="Gene3D" id="2.60.40.10">
    <property type="entry name" value="Immunoglobulins"/>
    <property type="match status" value="2"/>
</dbReference>
<organism evidence="18 19">
    <name type="scientific">Heterocephalus glaber</name>
    <name type="common">Naked mole rat</name>
    <dbReference type="NCBI Taxonomy" id="10181"/>
    <lineage>
        <taxon>Eukaryota</taxon>
        <taxon>Metazoa</taxon>
        <taxon>Chordata</taxon>
        <taxon>Craniata</taxon>
        <taxon>Vertebrata</taxon>
        <taxon>Euteleostomi</taxon>
        <taxon>Mammalia</taxon>
        <taxon>Eutheria</taxon>
        <taxon>Euarchontoglires</taxon>
        <taxon>Glires</taxon>
        <taxon>Rodentia</taxon>
        <taxon>Hystricomorpha</taxon>
        <taxon>Bathyergidae</taxon>
        <taxon>Heterocephalus</taxon>
    </lineage>
</organism>
<feature type="domain" description="Ig-like" evidence="16">
    <location>
        <begin position="166"/>
        <end position="244"/>
    </location>
</feature>
<dbReference type="InterPro" id="IPR037936">
    <property type="entry name" value="UNC5A-D"/>
</dbReference>
<dbReference type="Pfam" id="PF25609">
    <property type="entry name" value="Unc5_NetrinR_N"/>
    <property type="match status" value="1"/>
</dbReference>
<dbReference type="GO" id="GO:0005886">
    <property type="term" value="C:plasma membrane"/>
    <property type="evidence" value="ECO:0007669"/>
    <property type="project" value="UniProtKB-SubCell"/>
</dbReference>
<name>A0AAX6QZJ7_HETGA</name>
<dbReference type="GO" id="GO:0005042">
    <property type="term" value="F:netrin receptor activity"/>
    <property type="evidence" value="ECO:0007669"/>
    <property type="project" value="UniProtKB-UniRule"/>
</dbReference>
<dbReference type="InterPro" id="IPR057755">
    <property type="entry name" value="UNC5A-D-like_N"/>
</dbReference>